<protein>
    <submittedName>
        <fullName evidence="2">GNAT family N-acetyltransferase</fullName>
    </submittedName>
</protein>
<reference evidence="2" key="1">
    <citation type="submission" date="2020-10" db="EMBL/GenBank/DDBJ databases">
        <authorList>
            <person name="Gilroy R."/>
        </authorList>
    </citation>
    <scope>NUCLEOTIDE SEQUENCE</scope>
    <source>
        <strain evidence="2">ChiSjej3B21-11622</strain>
    </source>
</reference>
<reference evidence="2" key="2">
    <citation type="journal article" date="2021" name="PeerJ">
        <title>Extensive microbial diversity within the chicken gut microbiome revealed by metagenomics and culture.</title>
        <authorList>
            <person name="Gilroy R."/>
            <person name="Ravi A."/>
            <person name="Getino M."/>
            <person name="Pursley I."/>
            <person name="Horton D.L."/>
            <person name="Alikhan N.F."/>
            <person name="Baker D."/>
            <person name="Gharbi K."/>
            <person name="Hall N."/>
            <person name="Watson M."/>
            <person name="Adriaenssens E.M."/>
            <person name="Foster-Nyarko E."/>
            <person name="Jarju S."/>
            <person name="Secka A."/>
            <person name="Antonio M."/>
            <person name="Oren A."/>
            <person name="Chaudhuri R.R."/>
            <person name="La Ragione R."/>
            <person name="Hildebrand F."/>
            <person name="Pallen M.J."/>
        </authorList>
    </citation>
    <scope>NUCLEOTIDE SEQUENCE</scope>
    <source>
        <strain evidence="2">ChiSjej3B21-11622</strain>
    </source>
</reference>
<comment type="caution">
    <text evidence="2">The sequence shown here is derived from an EMBL/GenBank/DDBJ whole genome shotgun (WGS) entry which is preliminary data.</text>
</comment>
<evidence type="ECO:0000313" key="3">
    <source>
        <dbReference type="Proteomes" id="UP000886886"/>
    </source>
</evidence>
<sequence length="186" mass="21098">MIIEETQLSLKDGRKAVLKNPMPEDAEAVLFHMKQTAGETDFLVRYPEEIHLTVEEEKEFLEDFREDAGRLFLTAWLDGEMVAVTSLTPVGGQYKYRHRGSFGISIQKKAWGLGLGSAMAREILKYAKELGFTQVELGVDEENLTARHVYEKLGFVETGRIPRAFRLKDGSYHNEIQMVISAESLT</sequence>
<dbReference type="Gene3D" id="3.40.630.30">
    <property type="match status" value="1"/>
</dbReference>
<name>A0A9D0ZSL3_9FIRM</name>
<proteinExistence type="predicted"/>
<dbReference type="GO" id="GO:0016747">
    <property type="term" value="F:acyltransferase activity, transferring groups other than amino-acyl groups"/>
    <property type="evidence" value="ECO:0007669"/>
    <property type="project" value="InterPro"/>
</dbReference>
<dbReference type="InterPro" id="IPR000182">
    <property type="entry name" value="GNAT_dom"/>
</dbReference>
<gene>
    <name evidence="2" type="ORF">IAB26_00820</name>
</gene>
<evidence type="ECO:0000313" key="2">
    <source>
        <dbReference type="EMBL" id="HIQ95081.1"/>
    </source>
</evidence>
<dbReference type="PROSITE" id="PS51186">
    <property type="entry name" value="GNAT"/>
    <property type="match status" value="1"/>
</dbReference>
<dbReference type="Proteomes" id="UP000886886">
    <property type="component" value="Unassembled WGS sequence"/>
</dbReference>
<organism evidence="2 3">
    <name type="scientific">Candidatus Limivivens merdigallinarum</name>
    <dbReference type="NCBI Taxonomy" id="2840859"/>
    <lineage>
        <taxon>Bacteria</taxon>
        <taxon>Bacillati</taxon>
        <taxon>Bacillota</taxon>
        <taxon>Clostridia</taxon>
        <taxon>Lachnospirales</taxon>
        <taxon>Lachnospiraceae</taxon>
        <taxon>Lachnospiraceae incertae sedis</taxon>
        <taxon>Candidatus Limivivens</taxon>
    </lineage>
</organism>
<feature type="domain" description="N-acetyltransferase" evidence="1">
    <location>
        <begin position="16"/>
        <end position="183"/>
    </location>
</feature>
<accession>A0A9D0ZSL3</accession>
<dbReference type="InterPro" id="IPR016181">
    <property type="entry name" value="Acyl_CoA_acyltransferase"/>
</dbReference>
<dbReference type="PANTHER" id="PTHR43415:SF3">
    <property type="entry name" value="GNAT-FAMILY ACETYLTRANSFERASE"/>
    <property type="match status" value="1"/>
</dbReference>
<dbReference type="Pfam" id="PF00583">
    <property type="entry name" value="Acetyltransf_1"/>
    <property type="match status" value="1"/>
</dbReference>
<dbReference type="CDD" id="cd04301">
    <property type="entry name" value="NAT_SF"/>
    <property type="match status" value="1"/>
</dbReference>
<dbReference type="SUPFAM" id="SSF55729">
    <property type="entry name" value="Acyl-CoA N-acyltransferases (Nat)"/>
    <property type="match status" value="1"/>
</dbReference>
<dbReference type="EMBL" id="DVFT01000012">
    <property type="protein sequence ID" value="HIQ95081.1"/>
    <property type="molecule type" value="Genomic_DNA"/>
</dbReference>
<dbReference type="AlphaFoldDB" id="A0A9D0ZSL3"/>
<dbReference type="PANTHER" id="PTHR43415">
    <property type="entry name" value="SPERMIDINE N(1)-ACETYLTRANSFERASE"/>
    <property type="match status" value="1"/>
</dbReference>
<evidence type="ECO:0000259" key="1">
    <source>
        <dbReference type="PROSITE" id="PS51186"/>
    </source>
</evidence>